<gene>
    <name evidence="1" type="ORF">HHL24_35405</name>
</gene>
<comment type="caution">
    <text evidence="1">The sequence shown here is derived from an EMBL/GenBank/DDBJ whole genome shotgun (WGS) entry which is preliminary data.</text>
</comment>
<name>A0A848ISL3_9BURK</name>
<dbReference type="RefSeq" id="WP_169489931.1">
    <property type="nucleotide sequence ID" value="NZ_JABBGJ010000049.1"/>
</dbReference>
<reference evidence="1 2" key="1">
    <citation type="submission" date="2020-04" db="EMBL/GenBank/DDBJ databases">
        <title>Paraburkholderia sp. RP-4-7 isolated from soil.</title>
        <authorList>
            <person name="Dahal R.H."/>
        </authorList>
    </citation>
    <scope>NUCLEOTIDE SEQUENCE [LARGE SCALE GENOMIC DNA]</scope>
    <source>
        <strain evidence="1 2">RP-4-7</strain>
    </source>
</reference>
<proteinExistence type="predicted"/>
<protein>
    <submittedName>
        <fullName evidence="1">Uncharacterized protein</fullName>
    </submittedName>
</protein>
<sequence>MDYIISIRCTGCSNTIRKTVDHPPTDKDRIAAACATGWGLAMHDDTLLFICTNPQCATHALTRKRTLRSRAIESRHTGTIGETE</sequence>
<accession>A0A848ISL3</accession>
<evidence type="ECO:0000313" key="2">
    <source>
        <dbReference type="Proteomes" id="UP000544134"/>
    </source>
</evidence>
<dbReference type="EMBL" id="JABBGJ010000049">
    <property type="protein sequence ID" value="NMM03179.1"/>
    <property type="molecule type" value="Genomic_DNA"/>
</dbReference>
<organism evidence="1 2">
    <name type="scientific">Paraburkholderia polaris</name>
    <dbReference type="NCBI Taxonomy" id="2728848"/>
    <lineage>
        <taxon>Bacteria</taxon>
        <taxon>Pseudomonadati</taxon>
        <taxon>Pseudomonadota</taxon>
        <taxon>Betaproteobacteria</taxon>
        <taxon>Burkholderiales</taxon>
        <taxon>Burkholderiaceae</taxon>
        <taxon>Paraburkholderia</taxon>
    </lineage>
</organism>
<keyword evidence="2" id="KW-1185">Reference proteome</keyword>
<evidence type="ECO:0000313" key="1">
    <source>
        <dbReference type="EMBL" id="NMM03179.1"/>
    </source>
</evidence>
<dbReference type="AlphaFoldDB" id="A0A848ISL3"/>
<dbReference type="Proteomes" id="UP000544134">
    <property type="component" value="Unassembled WGS sequence"/>
</dbReference>